<gene>
    <name evidence="6" type="ORF">H9723_03095</name>
</gene>
<comment type="similarity">
    <text evidence="1">Belongs to the LysR transcriptional regulatory family.</text>
</comment>
<accession>A0A9D2G6W0</accession>
<dbReference type="Gene3D" id="3.40.190.290">
    <property type="match status" value="1"/>
</dbReference>
<dbReference type="InterPro" id="IPR000847">
    <property type="entry name" value="LysR_HTH_N"/>
</dbReference>
<evidence type="ECO:0000256" key="3">
    <source>
        <dbReference type="ARBA" id="ARBA00023125"/>
    </source>
</evidence>
<comment type="caution">
    <text evidence="6">The sequence shown here is derived from an EMBL/GenBank/DDBJ whole genome shotgun (WGS) entry which is preliminary data.</text>
</comment>
<dbReference type="PANTHER" id="PTHR30126:SF39">
    <property type="entry name" value="HTH-TYPE TRANSCRIPTIONAL REGULATOR CYSL"/>
    <property type="match status" value="1"/>
</dbReference>
<keyword evidence="3" id="KW-0238">DNA-binding</keyword>
<sequence length="294" mass="33625">MTLTQLTYFQTVARCQHFRLAASELNISQPSLSRSIANLEEELGIVLFERHGRNVTLTRYGRLFLSHADRILSEVAIAEKQMKKLSGNAGHVDIAYVFPLAARYIPHMVRQFLEIEKNKDVTFNFHQSHTGEMIEALKNERYDVIFGSYVENEPDIQFIPIMNQEMIIITPLEHPLSKKKNPGLRDLENYPIIGYEPSSGLGRFTNRTYASYSLKPNIICESPDENAIASLVAENFGIALVADVDVLRHFSLEKLHLTDVSLRHTVYLAYLKDHYQIPAVKNFISFIKKEGTRI</sequence>
<evidence type="ECO:0000313" key="7">
    <source>
        <dbReference type="Proteomes" id="UP000824116"/>
    </source>
</evidence>
<dbReference type="PROSITE" id="PS50931">
    <property type="entry name" value="HTH_LYSR"/>
    <property type="match status" value="1"/>
</dbReference>
<dbReference type="FunFam" id="1.10.10.10:FF:000001">
    <property type="entry name" value="LysR family transcriptional regulator"/>
    <property type="match status" value="1"/>
</dbReference>
<keyword evidence="2" id="KW-0805">Transcription regulation</keyword>
<dbReference type="PRINTS" id="PR00039">
    <property type="entry name" value="HTHLYSR"/>
</dbReference>
<protein>
    <submittedName>
        <fullName evidence="6">LysR family transcriptional regulator</fullName>
    </submittedName>
</protein>
<feature type="domain" description="HTH lysR-type" evidence="5">
    <location>
        <begin position="1"/>
        <end position="58"/>
    </location>
</feature>
<evidence type="ECO:0000256" key="2">
    <source>
        <dbReference type="ARBA" id="ARBA00023015"/>
    </source>
</evidence>
<evidence type="ECO:0000256" key="4">
    <source>
        <dbReference type="ARBA" id="ARBA00023163"/>
    </source>
</evidence>
<proteinExistence type="inferred from homology"/>
<evidence type="ECO:0000256" key="1">
    <source>
        <dbReference type="ARBA" id="ARBA00009437"/>
    </source>
</evidence>
<dbReference type="GO" id="GO:0000976">
    <property type="term" value="F:transcription cis-regulatory region binding"/>
    <property type="evidence" value="ECO:0007669"/>
    <property type="project" value="TreeGrafter"/>
</dbReference>
<keyword evidence="4" id="KW-0804">Transcription</keyword>
<organism evidence="6 7">
    <name type="scientific">Candidatus Mediterraneibacter stercoravium</name>
    <dbReference type="NCBI Taxonomy" id="2838685"/>
    <lineage>
        <taxon>Bacteria</taxon>
        <taxon>Bacillati</taxon>
        <taxon>Bacillota</taxon>
        <taxon>Clostridia</taxon>
        <taxon>Lachnospirales</taxon>
        <taxon>Lachnospiraceae</taxon>
        <taxon>Mediterraneibacter</taxon>
    </lineage>
</organism>
<reference evidence="6" key="1">
    <citation type="journal article" date="2021" name="PeerJ">
        <title>Extensive microbial diversity within the chicken gut microbiome revealed by metagenomics and culture.</title>
        <authorList>
            <person name="Gilroy R."/>
            <person name="Ravi A."/>
            <person name="Getino M."/>
            <person name="Pursley I."/>
            <person name="Horton D.L."/>
            <person name="Alikhan N.F."/>
            <person name="Baker D."/>
            <person name="Gharbi K."/>
            <person name="Hall N."/>
            <person name="Watson M."/>
            <person name="Adriaenssens E.M."/>
            <person name="Foster-Nyarko E."/>
            <person name="Jarju S."/>
            <person name="Secka A."/>
            <person name="Antonio M."/>
            <person name="Oren A."/>
            <person name="Chaudhuri R.R."/>
            <person name="La Ragione R."/>
            <person name="Hildebrand F."/>
            <person name="Pallen M.J."/>
        </authorList>
    </citation>
    <scope>NUCLEOTIDE SEQUENCE</scope>
    <source>
        <strain evidence="6">CHK196-3914</strain>
    </source>
</reference>
<dbReference type="InterPro" id="IPR005119">
    <property type="entry name" value="LysR_subst-bd"/>
</dbReference>
<dbReference type="Gene3D" id="1.10.10.10">
    <property type="entry name" value="Winged helix-like DNA-binding domain superfamily/Winged helix DNA-binding domain"/>
    <property type="match status" value="1"/>
</dbReference>
<evidence type="ECO:0000313" key="6">
    <source>
        <dbReference type="EMBL" id="HIZ74218.1"/>
    </source>
</evidence>
<dbReference type="EMBL" id="DXAY01000074">
    <property type="protein sequence ID" value="HIZ74218.1"/>
    <property type="molecule type" value="Genomic_DNA"/>
</dbReference>
<dbReference type="PANTHER" id="PTHR30126">
    <property type="entry name" value="HTH-TYPE TRANSCRIPTIONAL REGULATOR"/>
    <property type="match status" value="1"/>
</dbReference>
<name>A0A9D2G6W0_9FIRM</name>
<dbReference type="Proteomes" id="UP000824116">
    <property type="component" value="Unassembled WGS sequence"/>
</dbReference>
<dbReference type="SUPFAM" id="SSF53850">
    <property type="entry name" value="Periplasmic binding protein-like II"/>
    <property type="match status" value="1"/>
</dbReference>
<dbReference type="Pfam" id="PF03466">
    <property type="entry name" value="LysR_substrate"/>
    <property type="match status" value="1"/>
</dbReference>
<dbReference type="AlphaFoldDB" id="A0A9D2G6W0"/>
<dbReference type="Pfam" id="PF00126">
    <property type="entry name" value="HTH_1"/>
    <property type="match status" value="1"/>
</dbReference>
<evidence type="ECO:0000259" key="5">
    <source>
        <dbReference type="PROSITE" id="PS50931"/>
    </source>
</evidence>
<dbReference type="InterPro" id="IPR036388">
    <property type="entry name" value="WH-like_DNA-bd_sf"/>
</dbReference>
<dbReference type="InterPro" id="IPR036390">
    <property type="entry name" value="WH_DNA-bd_sf"/>
</dbReference>
<dbReference type="GO" id="GO:0003700">
    <property type="term" value="F:DNA-binding transcription factor activity"/>
    <property type="evidence" value="ECO:0007669"/>
    <property type="project" value="InterPro"/>
</dbReference>
<dbReference type="SUPFAM" id="SSF46785">
    <property type="entry name" value="Winged helix' DNA-binding domain"/>
    <property type="match status" value="1"/>
</dbReference>
<reference evidence="6" key="2">
    <citation type="submission" date="2021-04" db="EMBL/GenBank/DDBJ databases">
        <authorList>
            <person name="Gilroy R."/>
        </authorList>
    </citation>
    <scope>NUCLEOTIDE SEQUENCE</scope>
    <source>
        <strain evidence="6">CHK196-3914</strain>
    </source>
</reference>